<dbReference type="OrthoDB" id="1470350at2759"/>
<dbReference type="GO" id="GO:0004497">
    <property type="term" value="F:monooxygenase activity"/>
    <property type="evidence" value="ECO:0007669"/>
    <property type="project" value="UniProtKB-KW"/>
</dbReference>
<dbReference type="EMBL" id="QJKJ01010021">
    <property type="protein sequence ID" value="RDX74896.1"/>
    <property type="molecule type" value="Genomic_DNA"/>
</dbReference>
<evidence type="ECO:0000256" key="5">
    <source>
        <dbReference type="ARBA" id="ARBA00023002"/>
    </source>
</evidence>
<accession>A0A371F9C8</accession>
<keyword evidence="4 8" id="KW-0479">Metal-binding</keyword>
<reference evidence="9" key="1">
    <citation type="submission" date="2018-05" db="EMBL/GenBank/DDBJ databases">
        <title>Draft genome of Mucuna pruriens seed.</title>
        <authorList>
            <person name="Nnadi N.E."/>
            <person name="Vos R."/>
            <person name="Hasami M.H."/>
            <person name="Devisetty U.K."/>
            <person name="Aguiy J.C."/>
        </authorList>
    </citation>
    <scope>NUCLEOTIDE SEQUENCE [LARGE SCALE GENOMIC DNA]</scope>
    <source>
        <strain evidence="9">JCA_2017</strain>
    </source>
</reference>
<dbReference type="PROSITE" id="PS00086">
    <property type="entry name" value="CYTOCHROME_P450"/>
    <property type="match status" value="3"/>
</dbReference>
<dbReference type="InterPro" id="IPR017972">
    <property type="entry name" value="Cyt_P450_CS"/>
</dbReference>
<dbReference type="PANTHER" id="PTHR47955">
    <property type="entry name" value="CYTOCHROME P450 FAMILY 71 PROTEIN"/>
    <property type="match status" value="1"/>
</dbReference>
<feature type="binding site" description="axial binding residue" evidence="8">
    <location>
        <position position="1387"/>
    </location>
    <ligand>
        <name>heme</name>
        <dbReference type="ChEBI" id="CHEBI:30413"/>
    </ligand>
    <ligandPart>
        <name>Fe</name>
        <dbReference type="ChEBI" id="CHEBI:18248"/>
    </ligandPart>
</feature>
<sequence length="1450" mass="163840">MALIFLYFSALFSFVFIALIVQKIGKKPKKTDFTTCKIPHGPRKLPIIGNIYNLLCSQPHRKLRDLALKYGPVMHLQLGEVSTIVISSPECAREVMKTHDINFATRPQILAAEIMSYNSTNIAFAPYGNYWRQLRKICTLELLSLKRVNSYQPIREEELSNLLKRITSEKGSPINLTQAVLSSIYTISSRVFFGKKCKDQEKFVSVIKKSIKVAGGFDIGDLFPSATWLQCLTGMRPKLERLHRQADQIMENIINEHKEAKLKTKCDQSQAQAQDLVDVLIPYEDGSKQDLSLTRNNIKAIVLDIFGAGGETSATTIDWAMAEMVKDPRVMKKAQAELREVFDMKGRVDENCINELKYLNLVVKETLRLHPPVPLLLPRECGQTCEIHGYHIPAKSKVIVNAWAIGRDPNYWTEAERFYPERFIDSTIDYKGNNFEYIPFGAGRRICPGSTFGLRTIELALAMLLYHFDWKLPSGVRSEELDMSEEFGVTIRRKDDLFLFPFPYHPLPIVIKKSDSSPNLPPGPWKLPIIGNIHNLVGSLPHRRLRDLSAKYGPLMHLKLGEVSTIVVSSPEYAKEVLKTHDLTFSSRPPILASKIMSYDSMGMAFAPYGDYWRQLRKICALELLSSKRVQSFQPIRGEELTNLIKRIASKEGSPFNLTKEVLITTSTIISRTAFGNKCRDHKKFISAVKKATEVAGGFDLGDLYPSAEWLQHISGLKPKLEKYHQQTDLIMQSIINEHREAKSSATEGEEVEDDFVDVLMKEEFGLSDNSIKAVILDIYGGGTETTSTTITWAMAEMIKNPRIMKKVQAEVREVFGKGHPNESDMENLKYLKSVVKETLRLHPPGTLLLPRECGQACEINGYHIPLKSKIIINAWAIGRDPNHWTEAERFYPERFIGSCVDYKGNNFEYIPFGAGRRICPGLTFGLTNVELPLAWLIYHFDWKLPNGMKNEDLDMTEGFGVAVVFIIFWRTKSKASNSKLPPGPPKLPLIGNLHQLGSMPHHGLAKLSHQYGPLMHIKLGALSTIVVSSPEMAKEVMKTHDIIFANRPYLLAADVISYGSKGMSFSPYGSYWRQMRKICTFELLTPKRVESFQAIRQEEASNLVEEIGLSEGSSINLTKIINTFSYGLTSRVAFGGKSKDQEAFIAVMKDVLKLVAGFSLADLYPIKGLQVLTGLRSKVEKLHQEVDRILEKIVRDHRDTSLETKETNEKTGEDLVDVLLKLQRQNNLEHPLSDNVIKATILDIFSAGSGTSAKTTEWAMSELVKNPKVMEKAQAEVRRVIGEKGHVDEANLHELKYLKSVIKETLRLHIPVPLLLPRECSERCEINGYEIPAKSKVIVNAWAIGRDPNYWNDAEKFCPERFLDCSVDYKGADFQFIPFGAGRRMCPGSAFGIANVELLLANLIFYFDWKMPKGNKPEELDMTESFGLSVRRKHDLYLIPSMYCHSSAN</sequence>
<keyword evidence="5" id="KW-0560">Oxidoreductase</keyword>
<comment type="cofactor">
    <cofactor evidence="1 8">
        <name>heme</name>
        <dbReference type="ChEBI" id="CHEBI:30413"/>
    </cofactor>
</comment>
<gene>
    <name evidence="9" type="primary">CYP71D9</name>
    <name evidence="9" type="ORF">CR513_45293</name>
</gene>
<name>A0A371F9C8_MUCPR</name>
<evidence type="ECO:0000256" key="4">
    <source>
        <dbReference type="ARBA" id="ARBA00022723"/>
    </source>
</evidence>
<dbReference type="InterPro" id="IPR002401">
    <property type="entry name" value="Cyt_P450_E_grp-I"/>
</dbReference>
<dbReference type="Proteomes" id="UP000257109">
    <property type="component" value="Unassembled WGS sequence"/>
</dbReference>
<dbReference type="STRING" id="157652.A0A371F9C8"/>
<evidence type="ECO:0000256" key="7">
    <source>
        <dbReference type="ARBA" id="ARBA00023033"/>
    </source>
</evidence>
<dbReference type="InterPro" id="IPR001128">
    <property type="entry name" value="Cyt_P450"/>
</dbReference>
<dbReference type="PRINTS" id="PR00463">
    <property type="entry name" value="EP450I"/>
</dbReference>
<evidence type="ECO:0000256" key="2">
    <source>
        <dbReference type="ARBA" id="ARBA00010617"/>
    </source>
</evidence>
<dbReference type="GO" id="GO:0020037">
    <property type="term" value="F:heme binding"/>
    <property type="evidence" value="ECO:0007669"/>
    <property type="project" value="InterPro"/>
</dbReference>
<dbReference type="Gene3D" id="1.10.630.10">
    <property type="entry name" value="Cytochrome P450"/>
    <property type="match status" value="3"/>
</dbReference>
<feature type="non-terminal residue" evidence="9">
    <location>
        <position position="1"/>
    </location>
</feature>
<dbReference type="SUPFAM" id="SSF48264">
    <property type="entry name" value="Cytochrome P450"/>
    <property type="match status" value="3"/>
</dbReference>
<comment type="similarity">
    <text evidence="2">Belongs to the cytochrome P450 family.</text>
</comment>
<dbReference type="GO" id="GO:0016705">
    <property type="term" value="F:oxidoreductase activity, acting on paired donors, with incorporation or reduction of molecular oxygen"/>
    <property type="evidence" value="ECO:0007669"/>
    <property type="project" value="InterPro"/>
</dbReference>
<comment type="caution">
    <text evidence="9">The sequence shown here is derived from an EMBL/GenBank/DDBJ whole genome shotgun (WGS) entry which is preliminary data.</text>
</comment>
<evidence type="ECO:0000256" key="1">
    <source>
        <dbReference type="ARBA" id="ARBA00001971"/>
    </source>
</evidence>
<dbReference type="PANTHER" id="PTHR47955:SF8">
    <property type="entry name" value="CYTOCHROME P450 71D11-LIKE"/>
    <property type="match status" value="1"/>
</dbReference>
<keyword evidence="7" id="KW-0503">Monooxygenase</keyword>
<evidence type="ECO:0000313" key="9">
    <source>
        <dbReference type="EMBL" id="RDX74896.1"/>
    </source>
</evidence>
<protein>
    <submittedName>
        <fullName evidence="9">Cytochrome P450 71D9</fullName>
    </submittedName>
</protein>
<dbReference type="GO" id="GO:0005506">
    <property type="term" value="F:iron ion binding"/>
    <property type="evidence" value="ECO:0007669"/>
    <property type="project" value="InterPro"/>
</dbReference>
<dbReference type="CDD" id="cd11072">
    <property type="entry name" value="CYP71-like"/>
    <property type="match status" value="3"/>
</dbReference>
<evidence type="ECO:0000256" key="8">
    <source>
        <dbReference type="PIRSR" id="PIRSR602401-1"/>
    </source>
</evidence>
<proteinExistence type="inferred from homology"/>
<keyword evidence="10" id="KW-1185">Reference proteome</keyword>
<evidence type="ECO:0000256" key="6">
    <source>
        <dbReference type="ARBA" id="ARBA00023004"/>
    </source>
</evidence>
<dbReference type="PRINTS" id="PR00385">
    <property type="entry name" value="P450"/>
</dbReference>
<organism evidence="9 10">
    <name type="scientific">Mucuna pruriens</name>
    <name type="common">Velvet bean</name>
    <name type="synonym">Dolichos pruriens</name>
    <dbReference type="NCBI Taxonomy" id="157652"/>
    <lineage>
        <taxon>Eukaryota</taxon>
        <taxon>Viridiplantae</taxon>
        <taxon>Streptophyta</taxon>
        <taxon>Embryophyta</taxon>
        <taxon>Tracheophyta</taxon>
        <taxon>Spermatophyta</taxon>
        <taxon>Magnoliopsida</taxon>
        <taxon>eudicotyledons</taxon>
        <taxon>Gunneridae</taxon>
        <taxon>Pentapetalae</taxon>
        <taxon>rosids</taxon>
        <taxon>fabids</taxon>
        <taxon>Fabales</taxon>
        <taxon>Fabaceae</taxon>
        <taxon>Papilionoideae</taxon>
        <taxon>50 kb inversion clade</taxon>
        <taxon>NPAAA clade</taxon>
        <taxon>indigoferoid/millettioid clade</taxon>
        <taxon>Phaseoleae</taxon>
        <taxon>Mucuna</taxon>
    </lineage>
</organism>
<dbReference type="Pfam" id="PF00067">
    <property type="entry name" value="p450"/>
    <property type="match status" value="3"/>
</dbReference>
<dbReference type="FunFam" id="1.10.630.10:FF:000008">
    <property type="entry name" value="Cytochrome P450 71D8"/>
    <property type="match status" value="3"/>
</dbReference>
<evidence type="ECO:0000313" key="10">
    <source>
        <dbReference type="Proteomes" id="UP000257109"/>
    </source>
</evidence>
<dbReference type="InterPro" id="IPR036396">
    <property type="entry name" value="Cyt_P450_sf"/>
</dbReference>
<keyword evidence="3 8" id="KW-0349">Heme</keyword>
<evidence type="ECO:0000256" key="3">
    <source>
        <dbReference type="ARBA" id="ARBA00022617"/>
    </source>
</evidence>
<keyword evidence="6 8" id="KW-0408">Iron</keyword>